<gene>
    <name evidence="1" type="ORF">Tci_047796</name>
</gene>
<proteinExistence type="predicted"/>
<comment type="caution">
    <text evidence="1">The sequence shown here is derived from an EMBL/GenBank/DDBJ whole genome shotgun (WGS) entry which is preliminary data.</text>
</comment>
<dbReference type="AlphaFoldDB" id="A0A6L2MPD2"/>
<dbReference type="EMBL" id="BKCJ010007157">
    <property type="protein sequence ID" value="GEU75818.1"/>
    <property type="molecule type" value="Genomic_DNA"/>
</dbReference>
<protein>
    <submittedName>
        <fullName evidence="1">Uncharacterized protein</fullName>
    </submittedName>
</protein>
<organism evidence="1">
    <name type="scientific">Tanacetum cinerariifolium</name>
    <name type="common">Dalmatian daisy</name>
    <name type="synonym">Chrysanthemum cinerariifolium</name>
    <dbReference type="NCBI Taxonomy" id="118510"/>
    <lineage>
        <taxon>Eukaryota</taxon>
        <taxon>Viridiplantae</taxon>
        <taxon>Streptophyta</taxon>
        <taxon>Embryophyta</taxon>
        <taxon>Tracheophyta</taxon>
        <taxon>Spermatophyta</taxon>
        <taxon>Magnoliopsida</taxon>
        <taxon>eudicotyledons</taxon>
        <taxon>Gunneridae</taxon>
        <taxon>Pentapetalae</taxon>
        <taxon>asterids</taxon>
        <taxon>campanulids</taxon>
        <taxon>Asterales</taxon>
        <taxon>Asteraceae</taxon>
        <taxon>Asteroideae</taxon>
        <taxon>Anthemideae</taxon>
        <taxon>Anthemidinae</taxon>
        <taxon>Tanacetum</taxon>
    </lineage>
</organism>
<sequence length="111" mass="12110">MYSPPKWLKTSKIGAMRLTSMTKNDFGWQWRGGGYGDGDFGDGVGRMWCTAAVEVFRWRGGRAAVGDADDGGSGRCHGGVGGGSVVLLMPWCCRWRRGCGERDSGGWWWIG</sequence>
<evidence type="ECO:0000313" key="1">
    <source>
        <dbReference type="EMBL" id="GEU75818.1"/>
    </source>
</evidence>
<name>A0A6L2MPD2_TANCI</name>
<accession>A0A6L2MPD2</accession>
<reference evidence="1" key="1">
    <citation type="journal article" date="2019" name="Sci. Rep.">
        <title>Draft genome of Tanacetum cinerariifolium, the natural source of mosquito coil.</title>
        <authorList>
            <person name="Yamashiro T."/>
            <person name="Shiraishi A."/>
            <person name="Satake H."/>
            <person name="Nakayama K."/>
        </authorList>
    </citation>
    <scope>NUCLEOTIDE SEQUENCE</scope>
</reference>